<feature type="compositionally biased region" description="Low complexity" evidence="1">
    <location>
        <begin position="37"/>
        <end position="51"/>
    </location>
</feature>
<reference evidence="4" key="1">
    <citation type="journal article" date="2019" name="Int. J. Syst. Evol. Microbiol.">
        <title>The Global Catalogue of Microorganisms (GCM) 10K type strain sequencing project: providing services to taxonomists for standard genome sequencing and annotation.</title>
        <authorList>
            <consortium name="The Broad Institute Genomics Platform"/>
            <consortium name="The Broad Institute Genome Sequencing Center for Infectious Disease"/>
            <person name="Wu L."/>
            <person name="Ma J."/>
        </authorList>
    </citation>
    <scope>NUCLEOTIDE SEQUENCE [LARGE SCALE GENOMIC DNA]</scope>
    <source>
        <strain evidence="4">KLKA75</strain>
    </source>
</reference>
<name>A0ABV9TVZ2_9ACTN</name>
<sequence length="152" mass="14760">MRGLRGPVAVVALVLLVAAGCGKPAPRPDGGGGGVSPGAPSGASSGASGASSGAGAGGPSAPGGAGVTEVRVSVAKGRVVTASRTVKVHRGATVVITVTSDVAEEFHLHGYDRELELAPGRPGTLRLVASVPGVFEAELHHSGARAFELQVG</sequence>
<gene>
    <name evidence="3" type="ORF">ACFPCY_09065</name>
</gene>
<evidence type="ECO:0000256" key="2">
    <source>
        <dbReference type="SAM" id="SignalP"/>
    </source>
</evidence>
<proteinExistence type="predicted"/>
<dbReference type="SUPFAM" id="SSF49503">
    <property type="entry name" value="Cupredoxins"/>
    <property type="match status" value="1"/>
</dbReference>
<feature type="compositionally biased region" description="Gly residues" evidence="1">
    <location>
        <begin position="52"/>
        <end position="66"/>
    </location>
</feature>
<comment type="caution">
    <text evidence="3">The sequence shown here is derived from an EMBL/GenBank/DDBJ whole genome shotgun (WGS) entry which is preliminary data.</text>
</comment>
<protein>
    <recommendedName>
        <fullName evidence="5">EfeO-type cupredoxin-like domain-containing protein</fullName>
    </recommendedName>
</protein>
<dbReference type="Proteomes" id="UP001595872">
    <property type="component" value="Unassembled WGS sequence"/>
</dbReference>
<dbReference type="PROSITE" id="PS51257">
    <property type="entry name" value="PROKAR_LIPOPROTEIN"/>
    <property type="match status" value="1"/>
</dbReference>
<feature type="signal peptide" evidence="2">
    <location>
        <begin position="1"/>
        <end position="19"/>
    </location>
</feature>
<evidence type="ECO:0000256" key="1">
    <source>
        <dbReference type="SAM" id="MobiDB-lite"/>
    </source>
</evidence>
<feature type="chain" id="PRO_5046910609" description="EfeO-type cupredoxin-like domain-containing protein" evidence="2">
    <location>
        <begin position="20"/>
        <end position="152"/>
    </location>
</feature>
<keyword evidence="2" id="KW-0732">Signal</keyword>
<evidence type="ECO:0000313" key="4">
    <source>
        <dbReference type="Proteomes" id="UP001595872"/>
    </source>
</evidence>
<organism evidence="3 4">
    <name type="scientific">Actinomadura gamaensis</name>
    <dbReference type="NCBI Taxonomy" id="1763541"/>
    <lineage>
        <taxon>Bacteria</taxon>
        <taxon>Bacillati</taxon>
        <taxon>Actinomycetota</taxon>
        <taxon>Actinomycetes</taxon>
        <taxon>Streptosporangiales</taxon>
        <taxon>Thermomonosporaceae</taxon>
        <taxon>Actinomadura</taxon>
    </lineage>
</organism>
<feature type="region of interest" description="Disordered" evidence="1">
    <location>
        <begin position="25"/>
        <end position="66"/>
    </location>
</feature>
<accession>A0ABV9TVZ2</accession>
<dbReference type="Gene3D" id="2.60.40.420">
    <property type="entry name" value="Cupredoxins - blue copper proteins"/>
    <property type="match status" value="1"/>
</dbReference>
<dbReference type="EMBL" id="JBHSIT010000002">
    <property type="protein sequence ID" value="MFC4907470.1"/>
    <property type="molecule type" value="Genomic_DNA"/>
</dbReference>
<dbReference type="RefSeq" id="WP_378253254.1">
    <property type="nucleotide sequence ID" value="NZ_JBHSIT010000002.1"/>
</dbReference>
<dbReference type="InterPro" id="IPR008972">
    <property type="entry name" value="Cupredoxin"/>
</dbReference>
<keyword evidence="4" id="KW-1185">Reference proteome</keyword>
<evidence type="ECO:0008006" key="5">
    <source>
        <dbReference type="Google" id="ProtNLM"/>
    </source>
</evidence>
<evidence type="ECO:0000313" key="3">
    <source>
        <dbReference type="EMBL" id="MFC4907470.1"/>
    </source>
</evidence>